<dbReference type="AlphaFoldDB" id="A0A0C2CR05"/>
<evidence type="ECO:0000313" key="1">
    <source>
        <dbReference type="EMBL" id="KIH59228.1"/>
    </source>
</evidence>
<gene>
    <name evidence="1" type="ORF">ANCDUO_10554</name>
</gene>
<protein>
    <submittedName>
        <fullName evidence="1">Uncharacterized protein</fullName>
    </submittedName>
</protein>
<proteinExistence type="predicted"/>
<dbReference type="EMBL" id="KN732200">
    <property type="protein sequence ID" value="KIH59228.1"/>
    <property type="molecule type" value="Genomic_DNA"/>
</dbReference>
<accession>A0A0C2CR05</accession>
<dbReference type="Proteomes" id="UP000054047">
    <property type="component" value="Unassembled WGS sequence"/>
</dbReference>
<keyword evidence="2" id="KW-1185">Reference proteome</keyword>
<reference evidence="1 2" key="1">
    <citation type="submission" date="2013-12" db="EMBL/GenBank/DDBJ databases">
        <title>Draft genome of the parsitic nematode Ancylostoma duodenale.</title>
        <authorList>
            <person name="Mitreva M."/>
        </authorList>
    </citation>
    <scope>NUCLEOTIDE SEQUENCE [LARGE SCALE GENOMIC DNA]</scope>
    <source>
        <strain evidence="1 2">Zhejiang</strain>
    </source>
</reference>
<sequence>MDHQPAMDFQEAPSTWKHEQLFLCTVHLLLFIWTRFRDDRVWSKGKPPLEERMIIRRQKPKSGGLCRNNTHWQDSTHLRVRRSQGPRTPVLTVFWGGDVDLPTG</sequence>
<evidence type="ECO:0000313" key="2">
    <source>
        <dbReference type="Proteomes" id="UP000054047"/>
    </source>
</evidence>
<organism evidence="1 2">
    <name type="scientific">Ancylostoma duodenale</name>
    <dbReference type="NCBI Taxonomy" id="51022"/>
    <lineage>
        <taxon>Eukaryota</taxon>
        <taxon>Metazoa</taxon>
        <taxon>Ecdysozoa</taxon>
        <taxon>Nematoda</taxon>
        <taxon>Chromadorea</taxon>
        <taxon>Rhabditida</taxon>
        <taxon>Rhabditina</taxon>
        <taxon>Rhabditomorpha</taxon>
        <taxon>Strongyloidea</taxon>
        <taxon>Ancylostomatidae</taxon>
        <taxon>Ancylostomatinae</taxon>
        <taxon>Ancylostoma</taxon>
    </lineage>
</organism>
<name>A0A0C2CR05_9BILA</name>